<dbReference type="AlphaFoldDB" id="A0A5D3DBS4"/>
<sequence>MQNIEMVFAVCTSDILLFLDCRNPLPDDLKSILEEGISLYKLHTSRHGRVDSTKGSYAKEWAKWEKQLRETLFSNTEYLNAIQVPFESAVQDVLEQLKKISEGDYKSPITERRKSGAIVFAAVSLPVQEIQNVLGTLGKKNSRIEAFLKEHYKDYKLKGAHVTLAHKRSHGVKGVADYGIFENKEVPVELTALLFSDKMAGFEARLGSIENERVISKNEWPHVTLWTREGVAAKEANALPQIEIKWIGNVQGIIKFCSLRFSDAVALKAKLPQNGSGYVFPKGYHPFPFDYSPSPVPNPSPTFLILSLHNTVVGVTDETRRTLPIAFGLWFLATIGTSLVSQPTHKLLK</sequence>
<dbReference type="PANTHER" id="PTHR35460:SF1">
    <property type="entry name" value="TRNA LIGASE 1"/>
    <property type="match status" value="1"/>
</dbReference>
<name>A0A5D3DBS4_CUCMM</name>
<dbReference type="InterPro" id="IPR038837">
    <property type="entry name" value="tRNA_ligase_1"/>
</dbReference>
<dbReference type="GO" id="GO:0006388">
    <property type="term" value="P:tRNA splicing, via endonucleolytic cleavage and ligation"/>
    <property type="evidence" value="ECO:0007669"/>
    <property type="project" value="InterPro"/>
</dbReference>
<dbReference type="GO" id="GO:0003972">
    <property type="term" value="F:RNA ligase (ATP) activity"/>
    <property type="evidence" value="ECO:0007669"/>
    <property type="project" value="InterPro"/>
</dbReference>
<dbReference type="Proteomes" id="UP000321947">
    <property type="component" value="Unassembled WGS sequence"/>
</dbReference>
<reference evidence="1 2" key="1">
    <citation type="submission" date="2019-08" db="EMBL/GenBank/DDBJ databases">
        <title>Draft genome sequences of two oriental melons (Cucumis melo L. var makuwa).</title>
        <authorList>
            <person name="Kwon S.-Y."/>
        </authorList>
    </citation>
    <scope>NUCLEOTIDE SEQUENCE [LARGE SCALE GENOMIC DNA]</scope>
    <source>
        <strain evidence="2">cv. Chang Bougi</strain>
        <tissue evidence="1">Leaf</tissue>
    </source>
</reference>
<protein>
    <submittedName>
        <fullName evidence="1">Uncharacterized protein</fullName>
    </submittedName>
</protein>
<gene>
    <name evidence="1" type="ORF">E5676_scaffold778G00300</name>
</gene>
<evidence type="ECO:0000313" key="1">
    <source>
        <dbReference type="EMBL" id="TYK21034.1"/>
    </source>
</evidence>
<proteinExistence type="predicted"/>
<accession>A0A5D3DBS4</accession>
<evidence type="ECO:0000313" key="2">
    <source>
        <dbReference type="Proteomes" id="UP000321947"/>
    </source>
</evidence>
<dbReference type="EMBL" id="SSTD01005935">
    <property type="protein sequence ID" value="TYK21034.1"/>
    <property type="molecule type" value="Genomic_DNA"/>
</dbReference>
<comment type="caution">
    <text evidence="1">The sequence shown here is derived from an EMBL/GenBank/DDBJ whole genome shotgun (WGS) entry which is preliminary data.</text>
</comment>
<organism evidence="1 2">
    <name type="scientific">Cucumis melo var. makuwa</name>
    <name type="common">Oriental melon</name>
    <dbReference type="NCBI Taxonomy" id="1194695"/>
    <lineage>
        <taxon>Eukaryota</taxon>
        <taxon>Viridiplantae</taxon>
        <taxon>Streptophyta</taxon>
        <taxon>Embryophyta</taxon>
        <taxon>Tracheophyta</taxon>
        <taxon>Spermatophyta</taxon>
        <taxon>Magnoliopsida</taxon>
        <taxon>eudicotyledons</taxon>
        <taxon>Gunneridae</taxon>
        <taxon>Pentapetalae</taxon>
        <taxon>rosids</taxon>
        <taxon>fabids</taxon>
        <taxon>Cucurbitales</taxon>
        <taxon>Cucurbitaceae</taxon>
        <taxon>Benincaseae</taxon>
        <taxon>Cucumis</taxon>
    </lineage>
</organism>
<dbReference type="PANTHER" id="PTHR35460">
    <property type="entry name" value="TRNA LIGASE 1"/>
    <property type="match status" value="1"/>
</dbReference>